<evidence type="ECO:0000313" key="2">
    <source>
        <dbReference type="EMBL" id="AXE76534.1"/>
    </source>
</evidence>
<dbReference type="NCBIfam" id="TIGR01444">
    <property type="entry name" value="fkbM_fam"/>
    <property type="match status" value="1"/>
</dbReference>
<keyword evidence="2" id="KW-0808">Transferase</keyword>
<dbReference type="InterPro" id="IPR052514">
    <property type="entry name" value="SAM-dependent_MTase"/>
</dbReference>
<dbReference type="PANTHER" id="PTHR34203">
    <property type="entry name" value="METHYLTRANSFERASE, FKBM FAMILY PROTEIN"/>
    <property type="match status" value="1"/>
</dbReference>
<dbReference type="AlphaFoldDB" id="A0A2Z5J8D0"/>
<feature type="domain" description="Methyltransferase FkbM" evidence="1">
    <location>
        <begin position="62"/>
        <end position="237"/>
    </location>
</feature>
<keyword evidence="2" id="KW-0489">Methyltransferase</keyword>
<proteinExistence type="predicted"/>
<evidence type="ECO:0000313" key="3">
    <source>
        <dbReference type="Proteomes" id="UP000252698"/>
    </source>
</evidence>
<reference evidence="2 3" key="1">
    <citation type="journal article" date="2018" name="Front. Microbiol.">
        <title>Genome Sequencing of Streptomyces atratus SCSIOZH16 and Activation Production of Nocardamine via Metabolic Engineering.</title>
        <authorList>
            <person name="Li Y."/>
            <person name="Zhang C."/>
            <person name="Liu C."/>
            <person name="Ju J."/>
            <person name="Ma J."/>
        </authorList>
    </citation>
    <scope>NUCLEOTIDE SEQUENCE [LARGE SCALE GENOMIC DNA]</scope>
    <source>
        <strain evidence="2 3">SCSIO_ZH16</strain>
    </source>
</reference>
<dbReference type="PANTHER" id="PTHR34203:SF15">
    <property type="entry name" value="SLL1173 PROTEIN"/>
    <property type="match status" value="1"/>
</dbReference>
<dbReference type="KEGG" id="sata:C5746_05910"/>
<sequence>MNGRLTHRPDTSVLRSGGRPYPGLRVSSVALALRWASSRWPFVEEEVAGLRPLVRPGAVCLDIGAEYGLYTWSLSALAGPSGKVHSVEPLHGPAKWLRVTAAALGCDNVTVHRMALGARAHEGTMSLPRRRLLPVHGRAYLTEGASGPGPNVEFPNSRPVTTPVRTVDGLCNHMGLDRVDFIKADVEGAEAAVLSGARHTLLRHRPALLLEIEDRHLEKYDTKSGDLVSRLMELGYDMYRWRNRGWKRVADVTDDCRNYLFSARSTASS</sequence>
<dbReference type="Gene3D" id="3.40.50.150">
    <property type="entry name" value="Vaccinia Virus protein VP39"/>
    <property type="match status" value="1"/>
</dbReference>
<dbReference type="Pfam" id="PF05050">
    <property type="entry name" value="Methyltransf_21"/>
    <property type="match status" value="1"/>
</dbReference>
<dbReference type="GO" id="GO:0032259">
    <property type="term" value="P:methylation"/>
    <property type="evidence" value="ECO:0007669"/>
    <property type="project" value="UniProtKB-KW"/>
</dbReference>
<organism evidence="2 3">
    <name type="scientific">Streptomyces atratus</name>
    <dbReference type="NCBI Taxonomy" id="1893"/>
    <lineage>
        <taxon>Bacteria</taxon>
        <taxon>Bacillati</taxon>
        <taxon>Actinomycetota</taxon>
        <taxon>Actinomycetes</taxon>
        <taxon>Kitasatosporales</taxon>
        <taxon>Streptomycetaceae</taxon>
        <taxon>Streptomyces</taxon>
    </lineage>
</organism>
<dbReference type="EMBL" id="CP027306">
    <property type="protein sequence ID" value="AXE76534.1"/>
    <property type="molecule type" value="Genomic_DNA"/>
</dbReference>
<evidence type="ECO:0000259" key="1">
    <source>
        <dbReference type="Pfam" id="PF05050"/>
    </source>
</evidence>
<name>A0A2Z5J8D0_STRAR</name>
<gene>
    <name evidence="2" type="ORF">C5746_05910</name>
</gene>
<dbReference type="GO" id="GO:0008168">
    <property type="term" value="F:methyltransferase activity"/>
    <property type="evidence" value="ECO:0007669"/>
    <property type="project" value="UniProtKB-KW"/>
</dbReference>
<dbReference type="InterPro" id="IPR029063">
    <property type="entry name" value="SAM-dependent_MTases_sf"/>
</dbReference>
<dbReference type="InterPro" id="IPR006342">
    <property type="entry name" value="FkbM_mtfrase"/>
</dbReference>
<accession>A0A2Z5J8D0</accession>
<dbReference type="SUPFAM" id="SSF53335">
    <property type="entry name" value="S-adenosyl-L-methionine-dependent methyltransferases"/>
    <property type="match status" value="1"/>
</dbReference>
<protein>
    <submittedName>
        <fullName evidence="2">FkbM family methyltransferase</fullName>
    </submittedName>
</protein>
<dbReference type="Proteomes" id="UP000252698">
    <property type="component" value="Chromosome"/>
</dbReference>